<evidence type="ECO:0000259" key="1">
    <source>
        <dbReference type="SMART" id="SM01321"/>
    </source>
</evidence>
<proteinExistence type="predicted"/>
<dbReference type="InterPro" id="IPR002686">
    <property type="entry name" value="Transposase_17"/>
</dbReference>
<dbReference type="InterPro" id="IPR036515">
    <property type="entry name" value="Transposase_17_sf"/>
</dbReference>
<sequence>MPRQGRIDIPGALHHIICRGIERRDIFSDDVDRDDFLSRLIELTTVSSSRCFAWALIPNHLHLLLQTGNIPISSLMQKLLGGYATTFNLRHRRSGHLFQNRYKSILCQEETYLLELVRYIHLNPLRAGLVPSYEMLSEFRYCGHGCMLGNNRDLESWMPLGEVLERFGNNLGKRGTHIRS</sequence>
<dbReference type="GO" id="GO:0006313">
    <property type="term" value="P:DNA transposition"/>
    <property type="evidence" value="ECO:0007669"/>
    <property type="project" value="InterPro"/>
</dbReference>
<dbReference type="GO" id="GO:0004803">
    <property type="term" value="F:transposase activity"/>
    <property type="evidence" value="ECO:0007669"/>
    <property type="project" value="InterPro"/>
</dbReference>
<dbReference type="STRING" id="443144.GM21_1423"/>
<dbReference type="EMBL" id="CP001661">
    <property type="protein sequence ID" value="ACT17481.1"/>
    <property type="molecule type" value="Genomic_DNA"/>
</dbReference>
<dbReference type="PANTHER" id="PTHR34322">
    <property type="entry name" value="TRANSPOSASE, Y1_TNP DOMAIN-CONTAINING"/>
    <property type="match status" value="1"/>
</dbReference>
<dbReference type="AlphaFoldDB" id="C6E4I3"/>
<feature type="domain" description="Transposase IS200-like" evidence="1">
    <location>
        <begin position="9"/>
        <end position="123"/>
    </location>
</feature>
<dbReference type="HOGENOM" id="CLU_068226_4_0_7"/>
<dbReference type="Gene3D" id="3.30.70.1290">
    <property type="entry name" value="Transposase IS200-like"/>
    <property type="match status" value="1"/>
</dbReference>
<dbReference type="eggNOG" id="COG1943">
    <property type="taxonomic scope" value="Bacteria"/>
</dbReference>
<dbReference type="Pfam" id="PF01797">
    <property type="entry name" value="Y1_Tnp"/>
    <property type="match status" value="1"/>
</dbReference>
<evidence type="ECO:0000313" key="2">
    <source>
        <dbReference type="EMBL" id="ACT17481.1"/>
    </source>
</evidence>
<dbReference type="SUPFAM" id="SSF143422">
    <property type="entry name" value="Transposase IS200-like"/>
    <property type="match status" value="1"/>
</dbReference>
<accession>C6E4I3</accession>
<reference evidence="2" key="1">
    <citation type="submission" date="2009-07" db="EMBL/GenBank/DDBJ databases">
        <title>Complete sequence of Geobacter sp. M21.</title>
        <authorList>
            <consortium name="US DOE Joint Genome Institute"/>
            <person name="Lucas S."/>
            <person name="Copeland A."/>
            <person name="Lapidus A."/>
            <person name="Glavina del Rio T."/>
            <person name="Dalin E."/>
            <person name="Tice H."/>
            <person name="Bruce D."/>
            <person name="Goodwin L."/>
            <person name="Pitluck S."/>
            <person name="Saunders E."/>
            <person name="Brettin T."/>
            <person name="Detter J.C."/>
            <person name="Han C."/>
            <person name="Larimer F."/>
            <person name="Land M."/>
            <person name="Hauser L."/>
            <person name="Kyrpides N."/>
            <person name="Ovchinnikova G."/>
            <person name="Lovley D."/>
        </authorList>
    </citation>
    <scope>NUCLEOTIDE SEQUENCE [LARGE SCALE GENOMIC DNA]</scope>
    <source>
        <strain evidence="2">M21</strain>
    </source>
</reference>
<gene>
    <name evidence="2" type="ordered locus">GM21_1423</name>
</gene>
<organism evidence="2">
    <name type="scientific">Geobacter sp. (strain M21)</name>
    <dbReference type="NCBI Taxonomy" id="443144"/>
    <lineage>
        <taxon>Bacteria</taxon>
        <taxon>Pseudomonadati</taxon>
        <taxon>Thermodesulfobacteriota</taxon>
        <taxon>Desulfuromonadia</taxon>
        <taxon>Geobacterales</taxon>
        <taxon>Geobacteraceae</taxon>
        <taxon>Geobacter</taxon>
    </lineage>
</organism>
<dbReference type="GO" id="GO:0003677">
    <property type="term" value="F:DNA binding"/>
    <property type="evidence" value="ECO:0007669"/>
    <property type="project" value="InterPro"/>
</dbReference>
<dbReference type="PANTHER" id="PTHR34322:SF2">
    <property type="entry name" value="TRANSPOSASE IS200-LIKE DOMAIN-CONTAINING PROTEIN"/>
    <property type="match status" value="1"/>
</dbReference>
<dbReference type="KEGG" id="gem:GM21_1423"/>
<protein>
    <recommendedName>
        <fullName evidence="1">Transposase IS200-like domain-containing protein</fullName>
    </recommendedName>
</protein>
<dbReference type="SMART" id="SM01321">
    <property type="entry name" value="Y1_Tnp"/>
    <property type="match status" value="1"/>
</dbReference>
<name>C6E4I3_GEOSM</name>